<dbReference type="Proteomes" id="UP000178636">
    <property type="component" value="Unassembled WGS sequence"/>
</dbReference>
<dbReference type="STRING" id="1798664.A3C93_00620"/>
<dbReference type="EMBL" id="MHLO01000023">
    <property type="protein sequence ID" value="OGZ12145.1"/>
    <property type="molecule type" value="Genomic_DNA"/>
</dbReference>
<dbReference type="Pfam" id="PF02882">
    <property type="entry name" value="THF_DHG_CYH_C"/>
    <property type="match status" value="1"/>
</dbReference>
<dbReference type="GO" id="GO:0005829">
    <property type="term" value="C:cytosol"/>
    <property type="evidence" value="ECO:0007669"/>
    <property type="project" value="TreeGrafter"/>
</dbReference>
<comment type="caution">
    <text evidence="9">Lacks conserved residue(s) required for the propagation of feature annotation.</text>
</comment>
<evidence type="ECO:0000256" key="5">
    <source>
        <dbReference type="ARBA" id="ARBA00022857"/>
    </source>
</evidence>
<dbReference type="Gene3D" id="3.40.50.720">
    <property type="entry name" value="NAD(P)-binding Rossmann-like Domain"/>
    <property type="match status" value="1"/>
</dbReference>
<dbReference type="InterPro" id="IPR046346">
    <property type="entry name" value="Aminoacid_DH-like_N_sf"/>
</dbReference>
<evidence type="ECO:0000256" key="2">
    <source>
        <dbReference type="ARBA" id="ARBA00022563"/>
    </source>
</evidence>
<keyword evidence="4 9" id="KW-0378">Hydrolase</keyword>
<keyword evidence="8 9" id="KW-0511">Multifunctional enzyme</keyword>
<evidence type="ECO:0000313" key="12">
    <source>
        <dbReference type="EMBL" id="OGZ12145.1"/>
    </source>
</evidence>
<sequence length="283" mass="29597">MIIDGKMIAEGIREKVARAVRGFAVPPTLAIVVVGENPVIESFVRIKKKTGEALGIPVVEYHFPVSANADALVRTVARLGADRGVAGIIVQLPLPPSIDARKILDAVPLEKDVDVLSTNAVAAFRRGDALVLPPIAGAMQEILEHNMVAVSGKEALVLGHGRLVGVPAALFLRHNGAHVTVVDKPIPDLAEHVRESDIIVSGVGKPGLLRPEWLKHGAVVIDAGTSEAEGKLVGDADPECAKVAGLFTPVPGGVGPITVALIFKNLLVLAKKTGQDGTYKVES</sequence>
<dbReference type="AlphaFoldDB" id="A0A1G2DES7"/>
<keyword evidence="7 9" id="KW-0486">Methionine biosynthesis</keyword>
<gene>
    <name evidence="9" type="primary">folD</name>
    <name evidence="12" type="ORF">A3C93_00620</name>
</gene>
<keyword evidence="5 9" id="KW-0521">NADP</keyword>
<dbReference type="PANTHER" id="PTHR48099">
    <property type="entry name" value="C-1-TETRAHYDROFOLATE SYNTHASE, CYTOPLASMIC-RELATED"/>
    <property type="match status" value="1"/>
</dbReference>
<keyword evidence="2 9" id="KW-0554">One-carbon metabolism</keyword>
<evidence type="ECO:0000256" key="4">
    <source>
        <dbReference type="ARBA" id="ARBA00022801"/>
    </source>
</evidence>
<keyword evidence="9" id="KW-0028">Amino-acid biosynthesis</keyword>
<dbReference type="HAMAP" id="MF_01576">
    <property type="entry name" value="THF_DHG_CYH"/>
    <property type="match status" value="1"/>
</dbReference>
<dbReference type="Gene3D" id="3.40.50.10860">
    <property type="entry name" value="Leucine Dehydrogenase, chain A, domain 1"/>
    <property type="match status" value="1"/>
</dbReference>
<feature type="domain" description="Tetrahydrofolate dehydrogenase/cyclohydrolase NAD(P)-binding" evidence="11">
    <location>
        <begin position="136"/>
        <end position="272"/>
    </location>
</feature>
<dbReference type="InterPro" id="IPR020631">
    <property type="entry name" value="THF_DH/CycHdrlase_NAD-bd_dom"/>
</dbReference>
<dbReference type="GO" id="GO:0009086">
    <property type="term" value="P:methionine biosynthetic process"/>
    <property type="evidence" value="ECO:0007669"/>
    <property type="project" value="UniProtKB-KW"/>
</dbReference>
<comment type="catalytic activity">
    <reaction evidence="9">
        <text>(6R)-5,10-methylene-5,6,7,8-tetrahydrofolate + NADP(+) = (6R)-5,10-methenyltetrahydrofolate + NADPH</text>
        <dbReference type="Rhea" id="RHEA:22812"/>
        <dbReference type="ChEBI" id="CHEBI:15636"/>
        <dbReference type="ChEBI" id="CHEBI:57455"/>
        <dbReference type="ChEBI" id="CHEBI:57783"/>
        <dbReference type="ChEBI" id="CHEBI:58349"/>
        <dbReference type="EC" id="1.5.1.5"/>
    </reaction>
</comment>
<evidence type="ECO:0000256" key="9">
    <source>
        <dbReference type="HAMAP-Rule" id="MF_01576"/>
    </source>
</evidence>
<dbReference type="SUPFAM" id="SSF51735">
    <property type="entry name" value="NAD(P)-binding Rossmann-fold domains"/>
    <property type="match status" value="1"/>
</dbReference>
<dbReference type="PROSITE" id="PS00767">
    <property type="entry name" value="THF_DHG_CYH_2"/>
    <property type="match status" value="1"/>
</dbReference>
<evidence type="ECO:0000256" key="3">
    <source>
        <dbReference type="ARBA" id="ARBA00022755"/>
    </source>
</evidence>
<dbReference type="GO" id="GO:0006164">
    <property type="term" value="P:purine nucleotide biosynthetic process"/>
    <property type="evidence" value="ECO:0007669"/>
    <property type="project" value="UniProtKB-KW"/>
</dbReference>
<feature type="binding site" evidence="9">
    <location>
        <position position="225"/>
    </location>
    <ligand>
        <name>NADP(+)</name>
        <dbReference type="ChEBI" id="CHEBI:58349"/>
    </ligand>
</feature>
<feature type="binding site" evidence="9">
    <location>
        <begin position="159"/>
        <end position="161"/>
    </location>
    <ligand>
        <name>NADP(+)</name>
        <dbReference type="ChEBI" id="CHEBI:58349"/>
    </ligand>
</feature>
<proteinExistence type="inferred from homology"/>
<comment type="function">
    <text evidence="9">Catalyzes the oxidation of 5,10-methylenetetrahydrofolate to 5,10-methenyltetrahydrofolate and then the hydrolysis of 5,10-methenyltetrahydrofolate to 10-formyltetrahydrofolate.</text>
</comment>
<keyword evidence="6 9" id="KW-0560">Oxidoreductase</keyword>
<dbReference type="UniPathway" id="UPA00193"/>
<dbReference type="PRINTS" id="PR00085">
    <property type="entry name" value="THFDHDRGNASE"/>
</dbReference>
<dbReference type="EC" id="3.5.4.9" evidence="9"/>
<reference evidence="12 13" key="1">
    <citation type="journal article" date="2016" name="Nat. Commun.">
        <title>Thousands of microbial genomes shed light on interconnected biogeochemical processes in an aquifer system.</title>
        <authorList>
            <person name="Anantharaman K."/>
            <person name="Brown C.T."/>
            <person name="Hug L.A."/>
            <person name="Sharon I."/>
            <person name="Castelle C.J."/>
            <person name="Probst A.J."/>
            <person name="Thomas B.C."/>
            <person name="Singh A."/>
            <person name="Wilkins M.J."/>
            <person name="Karaoz U."/>
            <person name="Brodie E.L."/>
            <person name="Williams K.H."/>
            <person name="Hubbard S.S."/>
            <person name="Banfield J.F."/>
        </authorList>
    </citation>
    <scope>NUCLEOTIDE SEQUENCE [LARGE SCALE GENOMIC DNA]</scope>
</reference>
<feature type="domain" description="Tetrahydrofolate dehydrogenase/cyclohydrolase catalytic" evidence="10">
    <location>
        <begin position="3"/>
        <end position="114"/>
    </location>
</feature>
<evidence type="ECO:0000256" key="8">
    <source>
        <dbReference type="ARBA" id="ARBA00023268"/>
    </source>
</evidence>
<comment type="subunit">
    <text evidence="9">Homodimer.</text>
</comment>
<organism evidence="12 13">
    <name type="scientific">Candidatus Lloydbacteria bacterium RIFCSPHIGHO2_02_FULL_54_17</name>
    <dbReference type="NCBI Taxonomy" id="1798664"/>
    <lineage>
        <taxon>Bacteria</taxon>
        <taxon>Candidatus Lloydiibacteriota</taxon>
    </lineage>
</organism>
<comment type="similarity">
    <text evidence="9">Belongs to the tetrahydrofolate dehydrogenase/cyclohydrolase family.</text>
</comment>
<dbReference type="InterPro" id="IPR036291">
    <property type="entry name" value="NAD(P)-bd_dom_sf"/>
</dbReference>
<dbReference type="GO" id="GO:0004488">
    <property type="term" value="F:methylenetetrahydrofolate dehydrogenase (NADP+) activity"/>
    <property type="evidence" value="ECO:0007669"/>
    <property type="project" value="UniProtKB-UniRule"/>
</dbReference>
<accession>A0A1G2DES7</accession>
<comment type="caution">
    <text evidence="12">The sequence shown here is derived from an EMBL/GenBank/DDBJ whole genome shotgun (WGS) entry which is preliminary data.</text>
</comment>
<dbReference type="EC" id="1.5.1.5" evidence="9"/>
<evidence type="ECO:0000313" key="13">
    <source>
        <dbReference type="Proteomes" id="UP000178636"/>
    </source>
</evidence>
<evidence type="ECO:0000259" key="11">
    <source>
        <dbReference type="Pfam" id="PF02882"/>
    </source>
</evidence>
<evidence type="ECO:0000256" key="7">
    <source>
        <dbReference type="ARBA" id="ARBA00023167"/>
    </source>
</evidence>
<evidence type="ECO:0000256" key="1">
    <source>
        <dbReference type="ARBA" id="ARBA00004777"/>
    </source>
</evidence>
<dbReference type="GO" id="GO:0004477">
    <property type="term" value="F:methenyltetrahydrofolate cyclohydrolase activity"/>
    <property type="evidence" value="ECO:0007669"/>
    <property type="project" value="UniProtKB-UniRule"/>
</dbReference>
<evidence type="ECO:0000259" key="10">
    <source>
        <dbReference type="Pfam" id="PF00763"/>
    </source>
</evidence>
<dbReference type="Pfam" id="PF00763">
    <property type="entry name" value="THF_DHG_CYH"/>
    <property type="match status" value="1"/>
</dbReference>
<keyword evidence="9" id="KW-0368">Histidine biosynthesis</keyword>
<protein>
    <recommendedName>
        <fullName evidence="9">Bifunctional protein FolD</fullName>
    </recommendedName>
    <domain>
        <recommendedName>
            <fullName evidence="9">Methylenetetrahydrofolate dehydrogenase</fullName>
            <ecNumber evidence="9">1.5.1.5</ecNumber>
        </recommendedName>
    </domain>
    <domain>
        <recommendedName>
            <fullName evidence="9">Methenyltetrahydrofolate cyclohydrolase</fullName>
            <ecNumber evidence="9">3.5.4.9</ecNumber>
        </recommendedName>
    </domain>
</protein>
<dbReference type="InterPro" id="IPR000672">
    <property type="entry name" value="THF_DH/CycHdrlase"/>
</dbReference>
<dbReference type="PANTHER" id="PTHR48099:SF5">
    <property type="entry name" value="C-1-TETRAHYDROFOLATE SYNTHASE, CYTOPLASMIC"/>
    <property type="match status" value="1"/>
</dbReference>
<dbReference type="GO" id="GO:0000105">
    <property type="term" value="P:L-histidine biosynthetic process"/>
    <property type="evidence" value="ECO:0007669"/>
    <property type="project" value="UniProtKB-KW"/>
</dbReference>
<evidence type="ECO:0000256" key="6">
    <source>
        <dbReference type="ARBA" id="ARBA00023002"/>
    </source>
</evidence>
<dbReference type="GO" id="GO:0035999">
    <property type="term" value="P:tetrahydrofolate interconversion"/>
    <property type="evidence" value="ECO:0007669"/>
    <property type="project" value="UniProtKB-UniRule"/>
</dbReference>
<dbReference type="SUPFAM" id="SSF53223">
    <property type="entry name" value="Aminoacid dehydrogenase-like, N-terminal domain"/>
    <property type="match status" value="1"/>
</dbReference>
<comment type="catalytic activity">
    <reaction evidence="9">
        <text>(6R)-5,10-methenyltetrahydrofolate + H2O = (6R)-10-formyltetrahydrofolate + H(+)</text>
        <dbReference type="Rhea" id="RHEA:23700"/>
        <dbReference type="ChEBI" id="CHEBI:15377"/>
        <dbReference type="ChEBI" id="CHEBI:15378"/>
        <dbReference type="ChEBI" id="CHEBI:57455"/>
        <dbReference type="ChEBI" id="CHEBI:195366"/>
        <dbReference type="EC" id="3.5.4.9"/>
    </reaction>
</comment>
<keyword evidence="3 9" id="KW-0658">Purine biosynthesis</keyword>
<dbReference type="InterPro" id="IPR020630">
    <property type="entry name" value="THF_DH/CycHdrlase_cat_dom"/>
</dbReference>
<name>A0A1G2DES7_9BACT</name>
<dbReference type="InterPro" id="IPR020867">
    <property type="entry name" value="THF_DH/CycHdrlase_CS"/>
</dbReference>
<comment type="pathway">
    <text evidence="1 9">One-carbon metabolism; tetrahydrofolate interconversion.</text>
</comment>